<proteinExistence type="predicted"/>
<dbReference type="Proteomes" id="UP000051813">
    <property type="component" value="Unassembled WGS sequence"/>
</dbReference>
<organism evidence="1 2">
    <name type="scientific">Lapidilactobacillus dextrinicus DSM 20335</name>
    <dbReference type="NCBI Taxonomy" id="1423738"/>
    <lineage>
        <taxon>Bacteria</taxon>
        <taxon>Bacillati</taxon>
        <taxon>Bacillota</taxon>
        <taxon>Bacilli</taxon>
        <taxon>Lactobacillales</taxon>
        <taxon>Lactobacillaceae</taxon>
        <taxon>Lapidilactobacillus</taxon>
    </lineage>
</organism>
<accession>A0A0R2BJL0</accession>
<reference evidence="1 2" key="1">
    <citation type="journal article" date="2015" name="Genome Announc.">
        <title>Expanding the biotechnology potential of lactobacilli through comparative genomics of 213 strains and associated genera.</title>
        <authorList>
            <person name="Sun Z."/>
            <person name="Harris H.M."/>
            <person name="McCann A."/>
            <person name="Guo C."/>
            <person name="Argimon S."/>
            <person name="Zhang W."/>
            <person name="Yang X."/>
            <person name="Jeffery I.B."/>
            <person name="Cooney J.C."/>
            <person name="Kagawa T.F."/>
            <person name="Liu W."/>
            <person name="Song Y."/>
            <person name="Salvetti E."/>
            <person name="Wrobel A."/>
            <person name="Rasinkangas P."/>
            <person name="Parkhill J."/>
            <person name="Rea M.C."/>
            <person name="O'Sullivan O."/>
            <person name="Ritari J."/>
            <person name="Douillard F.P."/>
            <person name="Paul Ross R."/>
            <person name="Yang R."/>
            <person name="Briner A.E."/>
            <person name="Felis G.E."/>
            <person name="de Vos W.M."/>
            <person name="Barrangou R."/>
            <person name="Klaenhammer T.R."/>
            <person name="Caufield P.W."/>
            <person name="Cui Y."/>
            <person name="Zhang H."/>
            <person name="O'Toole P.W."/>
        </authorList>
    </citation>
    <scope>NUCLEOTIDE SEQUENCE [LARGE SCALE GENOMIC DNA]</scope>
    <source>
        <strain evidence="1 2">DSM 20335</strain>
    </source>
</reference>
<sequence length="154" mass="17714">MAINVVNIDEMLNMQRDFEIGGRKFTAHFNDKLVTEITEVQLRVTDLMNQIEKTPEEKQKELNNAPVTEQIKFVEEQISKVNGIVMGFFTKLFSADDAKWIYEHYNESTSALVAVLGIINQYSQDIVNESAIAKQKKYPVKNSNTAKFSKKHRK</sequence>
<comment type="caution">
    <text evidence="1">The sequence shown here is derived from an EMBL/GenBank/DDBJ whole genome shotgun (WGS) entry which is preliminary data.</text>
</comment>
<name>A0A0R2BJL0_9LACO</name>
<dbReference type="EMBL" id="AYYK01000004">
    <property type="protein sequence ID" value="KRM79418.1"/>
    <property type="molecule type" value="Genomic_DNA"/>
</dbReference>
<evidence type="ECO:0000313" key="2">
    <source>
        <dbReference type="Proteomes" id="UP000051813"/>
    </source>
</evidence>
<evidence type="ECO:0000313" key="1">
    <source>
        <dbReference type="EMBL" id="KRM79418.1"/>
    </source>
</evidence>
<protein>
    <recommendedName>
        <fullName evidence="3">Phage protein</fullName>
    </recommendedName>
</protein>
<dbReference type="PATRIC" id="fig|1423738.3.peg.1612"/>
<keyword evidence="2" id="KW-1185">Reference proteome</keyword>
<evidence type="ECO:0008006" key="3">
    <source>
        <dbReference type="Google" id="ProtNLM"/>
    </source>
</evidence>
<dbReference type="AlphaFoldDB" id="A0A0R2BJL0"/>
<dbReference type="RefSeq" id="WP_057755672.1">
    <property type="nucleotide sequence ID" value="NZ_AYYK01000004.1"/>
</dbReference>
<gene>
    <name evidence="1" type="ORF">FC84_GL001594</name>
</gene>
<dbReference type="STRING" id="1423738.FC84_GL001594"/>